<keyword evidence="1" id="KW-0119">Carbohydrate metabolism</keyword>
<dbReference type="GO" id="GO:0005829">
    <property type="term" value="C:cytosol"/>
    <property type="evidence" value="ECO:0007669"/>
    <property type="project" value="TreeGrafter"/>
</dbReference>
<protein>
    <submittedName>
        <fullName evidence="2">1,4-alpha-glucan branching enzyme</fullName>
    </submittedName>
</protein>
<dbReference type="AlphaFoldDB" id="A0AAW3YW71"/>
<proteinExistence type="predicted"/>
<dbReference type="SUPFAM" id="SSF51445">
    <property type="entry name" value="(Trans)glycosidases"/>
    <property type="match status" value="1"/>
</dbReference>
<dbReference type="GO" id="GO:0003844">
    <property type="term" value="F:1,4-alpha-glucan branching enzyme activity"/>
    <property type="evidence" value="ECO:0007669"/>
    <property type="project" value="TreeGrafter"/>
</dbReference>
<feature type="non-terminal residue" evidence="2">
    <location>
        <position position="1"/>
    </location>
</feature>
<dbReference type="CDD" id="cd02855">
    <property type="entry name" value="E_set_GBE_prok_N"/>
    <property type="match status" value="1"/>
</dbReference>
<reference evidence="2" key="2">
    <citation type="journal article" date="2024" name="Toxins">
        <title>Genome Sequence Analysis of Native Xenorhabdus Strains Isolated from Entomopathogenic Nematodes in Argentina.</title>
        <authorList>
            <person name="Palma L."/>
            <person name="Frizzo L."/>
            <person name="Kaiser S."/>
            <person name="Berry C."/>
            <person name="Caballero P."/>
            <person name="Bode H.B."/>
            <person name="Del Valle E.E."/>
        </authorList>
    </citation>
    <scope>NUCLEOTIDE SEQUENCE</scope>
    <source>
        <strain evidence="2">M</strain>
    </source>
</reference>
<dbReference type="InterPro" id="IPR044143">
    <property type="entry name" value="GlgB_N_E_set_prok"/>
</dbReference>
<accession>A0AAW3YW71</accession>
<dbReference type="PANTHER" id="PTHR43651">
    <property type="entry name" value="1,4-ALPHA-GLUCAN-BRANCHING ENZYME"/>
    <property type="match status" value="1"/>
</dbReference>
<name>A0AAW3YW71_9GAMM</name>
<evidence type="ECO:0000313" key="2">
    <source>
        <dbReference type="EMBL" id="MBD2802405.1"/>
    </source>
</evidence>
<feature type="non-terminal residue" evidence="2">
    <location>
        <position position="105"/>
    </location>
</feature>
<dbReference type="Proteomes" id="UP001193920">
    <property type="component" value="Unassembled WGS sequence"/>
</dbReference>
<dbReference type="InterPro" id="IPR017853">
    <property type="entry name" value="GH"/>
</dbReference>
<dbReference type="Gene3D" id="2.60.40.10">
    <property type="entry name" value="Immunoglobulins"/>
    <property type="match status" value="1"/>
</dbReference>
<dbReference type="PANTHER" id="PTHR43651:SF3">
    <property type="entry name" value="1,4-ALPHA-GLUCAN-BRANCHING ENZYME"/>
    <property type="match status" value="1"/>
</dbReference>
<reference evidence="2" key="1">
    <citation type="submission" date="2020-09" db="EMBL/GenBank/DDBJ databases">
        <authorList>
            <person name="Palma L."/>
            <person name="Caballero P."/>
            <person name="Berry C."/>
            <person name="Del Valle E."/>
        </authorList>
    </citation>
    <scope>NUCLEOTIDE SEQUENCE</scope>
    <source>
        <strain evidence="2">M</strain>
    </source>
</reference>
<dbReference type="GO" id="GO:0005978">
    <property type="term" value="P:glycogen biosynthetic process"/>
    <property type="evidence" value="ECO:0007669"/>
    <property type="project" value="TreeGrafter"/>
</dbReference>
<sequence>IWSLFIPHIEEREIYKYAIETMAGDVIFKADPYAVYAEVRPNTASVVFDMKGYEWNDKNWSRKKKKKSIYKEAMTVYELHFGSWKKKEDGTLYSYREMAEELIPY</sequence>
<evidence type="ECO:0000256" key="1">
    <source>
        <dbReference type="ARBA" id="ARBA00023277"/>
    </source>
</evidence>
<dbReference type="Gene3D" id="3.20.20.80">
    <property type="entry name" value="Glycosidases"/>
    <property type="match status" value="1"/>
</dbReference>
<gene>
    <name evidence="2" type="ORF">ID854_18655</name>
</gene>
<dbReference type="EMBL" id="JACXBF010000492">
    <property type="protein sequence ID" value="MBD2802405.1"/>
    <property type="molecule type" value="Genomic_DNA"/>
</dbReference>
<dbReference type="InterPro" id="IPR013783">
    <property type="entry name" value="Ig-like_fold"/>
</dbReference>
<comment type="caution">
    <text evidence="2">The sequence shown here is derived from an EMBL/GenBank/DDBJ whole genome shotgun (WGS) entry which is preliminary data.</text>
</comment>
<organism evidence="2">
    <name type="scientific">Xenorhabdus szentirmaii</name>
    <dbReference type="NCBI Taxonomy" id="290112"/>
    <lineage>
        <taxon>Bacteria</taxon>
        <taxon>Pseudomonadati</taxon>
        <taxon>Pseudomonadota</taxon>
        <taxon>Gammaproteobacteria</taxon>
        <taxon>Enterobacterales</taxon>
        <taxon>Morganellaceae</taxon>
        <taxon>Xenorhabdus</taxon>
    </lineage>
</organism>